<proteinExistence type="predicted"/>
<protein>
    <submittedName>
        <fullName evidence="1">Uncharacterized protein</fullName>
    </submittedName>
</protein>
<dbReference type="Proteomes" id="UP001144673">
    <property type="component" value="Chromosome 3"/>
</dbReference>
<dbReference type="AlphaFoldDB" id="A0A9W8Q5U1"/>
<dbReference type="EMBL" id="JAJHUN010000010">
    <property type="protein sequence ID" value="KAJ4146959.1"/>
    <property type="molecule type" value="Genomic_DNA"/>
</dbReference>
<name>A0A9W8Q5U1_AKAMU</name>
<gene>
    <name evidence="1" type="ORF">LMH87_001512</name>
</gene>
<organism evidence="1 2">
    <name type="scientific">Akanthomyces muscarius</name>
    <name type="common">Entomopathogenic fungus</name>
    <name type="synonym">Lecanicillium muscarium</name>
    <dbReference type="NCBI Taxonomy" id="2231603"/>
    <lineage>
        <taxon>Eukaryota</taxon>
        <taxon>Fungi</taxon>
        <taxon>Dikarya</taxon>
        <taxon>Ascomycota</taxon>
        <taxon>Pezizomycotina</taxon>
        <taxon>Sordariomycetes</taxon>
        <taxon>Hypocreomycetidae</taxon>
        <taxon>Hypocreales</taxon>
        <taxon>Cordycipitaceae</taxon>
        <taxon>Akanthomyces</taxon>
    </lineage>
</organism>
<sequence>MERTDDTDYGECSAVYCEGSAVYCEGSAVYCEGLAGYWYCPGAHSEGFERQKEQRGPTGERVRSHYQAALHCLQNCLGDSRG</sequence>
<keyword evidence="2" id="KW-1185">Reference proteome</keyword>
<comment type="caution">
    <text evidence="1">The sequence shown here is derived from an EMBL/GenBank/DDBJ whole genome shotgun (WGS) entry which is preliminary data.</text>
</comment>
<dbReference type="RefSeq" id="XP_056049900.1">
    <property type="nucleotide sequence ID" value="XM_056192799.1"/>
</dbReference>
<dbReference type="GeneID" id="80888671"/>
<accession>A0A9W8Q5U1</accession>
<evidence type="ECO:0000313" key="2">
    <source>
        <dbReference type="Proteomes" id="UP001144673"/>
    </source>
</evidence>
<reference evidence="1" key="1">
    <citation type="journal article" date="2023" name="Access Microbiol">
        <title>De-novo genome assembly for Akanthomyces muscarius, a biocontrol agent of insect agricultural pests.</title>
        <authorList>
            <person name="Erdos Z."/>
            <person name="Studholme D.J."/>
            <person name="Raymond B."/>
            <person name="Sharma M."/>
        </authorList>
    </citation>
    <scope>NUCLEOTIDE SEQUENCE</scope>
    <source>
        <strain evidence="1">Ve6</strain>
    </source>
</reference>
<dbReference type="KEGG" id="amus:LMH87_001512"/>
<evidence type="ECO:0000313" key="1">
    <source>
        <dbReference type="EMBL" id="KAJ4146959.1"/>
    </source>
</evidence>